<proteinExistence type="predicted"/>
<dbReference type="InterPro" id="IPR023393">
    <property type="entry name" value="START-like_dom_sf"/>
</dbReference>
<dbReference type="EMBL" id="JAHRIO010051113">
    <property type="protein sequence ID" value="MEQ2175172.1"/>
    <property type="molecule type" value="Genomic_DNA"/>
</dbReference>
<dbReference type="Proteomes" id="UP001476798">
    <property type="component" value="Unassembled WGS sequence"/>
</dbReference>
<protein>
    <submittedName>
        <fullName evidence="1">Uncharacterized protein</fullName>
    </submittedName>
</protein>
<dbReference type="Gene3D" id="3.30.530.20">
    <property type="match status" value="1"/>
</dbReference>
<comment type="caution">
    <text evidence="1">The sequence shown here is derived from an EMBL/GenBank/DDBJ whole genome shotgun (WGS) entry which is preliminary data.</text>
</comment>
<name>A0ABV0NUV9_9TELE</name>
<gene>
    <name evidence="1" type="ORF">GOODEAATRI_015396</name>
</gene>
<feature type="non-terminal residue" evidence="1">
    <location>
        <position position="1"/>
    </location>
</feature>
<sequence length="288" mass="32770">INGIDFKGEAITFKATTAGILSTLSHCIELMVKREDSWQKRLDKVQRCVAGVLRGTVSHIIMTHCLTNQFPLLIRLKACHLKVQLKSRERGLLENDFIDFLVETFKTAEHRAAQAPNTKMDTFTELQLYIELVSASDDVHRFSSQVEEMVQNHMTYSLQDVGGDANWQLVIEEGEMKDSLLLFMLHKQVYRREVEENGIVLDPLKATHAVKGVTGHEVCHYFWDTDVRNDWETETGCMFDQQSVFGCVSESVACLPEGRSLSVSHQEDSGNKRKRSRHVAGVQFLCRP</sequence>
<evidence type="ECO:0000313" key="1">
    <source>
        <dbReference type="EMBL" id="MEQ2175172.1"/>
    </source>
</evidence>
<organism evidence="1 2">
    <name type="scientific">Goodea atripinnis</name>
    <dbReference type="NCBI Taxonomy" id="208336"/>
    <lineage>
        <taxon>Eukaryota</taxon>
        <taxon>Metazoa</taxon>
        <taxon>Chordata</taxon>
        <taxon>Craniata</taxon>
        <taxon>Vertebrata</taxon>
        <taxon>Euteleostomi</taxon>
        <taxon>Actinopterygii</taxon>
        <taxon>Neopterygii</taxon>
        <taxon>Teleostei</taxon>
        <taxon>Neoteleostei</taxon>
        <taxon>Acanthomorphata</taxon>
        <taxon>Ovalentaria</taxon>
        <taxon>Atherinomorphae</taxon>
        <taxon>Cyprinodontiformes</taxon>
        <taxon>Goodeidae</taxon>
        <taxon>Goodea</taxon>
    </lineage>
</organism>
<accession>A0ABV0NUV9</accession>
<dbReference type="InterPro" id="IPR051213">
    <property type="entry name" value="START_lipid_transfer"/>
</dbReference>
<keyword evidence="2" id="KW-1185">Reference proteome</keyword>
<dbReference type="PANTHER" id="PTHR19308">
    <property type="entry name" value="PHOSPHATIDYLCHOLINE TRANSFER PROTEIN"/>
    <property type="match status" value="1"/>
</dbReference>
<dbReference type="PANTHER" id="PTHR19308:SF53">
    <property type="entry name" value="CERAMIDE TRANSFER PROTEIN"/>
    <property type="match status" value="1"/>
</dbReference>
<evidence type="ECO:0000313" key="2">
    <source>
        <dbReference type="Proteomes" id="UP001476798"/>
    </source>
</evidence>
<reference evidence="1 2" key="1">
    <citation type="submission" date="2021-06" db="EMBL/GenBank/DDBJ databases">
        <authorList>
            <person name="Palmer J.M."/>
        </authorList>
    </citation>
    <scope>NUCLEOTIDE SEQUENCE [LARGE SCALE GENOMIC DNA]</scope>
    <source>
        <strain evidence="1 2">GA_2019</strain>
        <tissue evidence="1">Muscle</tissue>
    </source>
</reference>